<dbReference type="Pfam" id="PF03372">
    <property type="entry name" value="Exo_endo_phos"/>
    <property type="match status" value="1"/>
</dbReference>
<evidence type="ECO:0000256" key="1">
    <source>
        <dbReference type="ARBA" id="ARBA00000493"/>
    </source>
</evidence>
<evidence type="ECO:0000259" key="13">
    <source>
        <dbReference type="Pfam" id="PF03372"/>
    </source>
</evidence>
<organism evidence="14">
    <name type="scientific">Xenopus tropicalis</name>
    <name type="common">Western clawed frog</name>
    <name type="synonym">Silurana tropicalis</name>
    <dbReference type="NCBI Taxonomy" id="8364"/>
    <lineage>
        <taxon>Eukaryota</taxon>
        <taxon>Metazoa</taxon>
        <taxon>Chordata</taxon>
        <taxon>Craniata</taxon>
        <taxon>Vertebrata</taxon>
        <taxon>Euteleostomi</taxon>
        <taxon>Amphibia</taxon>
        <taxon>Batrachia</taxon>
        <taxon>Anura</taxon>
        <taxon>Pipoidea</taxon>
        <taxon>Pipidae</taxon>
        <taxon>Xenopodinae</taxon>
        <taxon>Xenopus</taxon>
        <taxon>Silurana</taxon>
    </lineage>
</organism>
<feature type="site" description="Transition state stabilizer" evidence="11">
    <location>
        <position position="144"/>
    </location>
</feature>
<keyword evidence="4 10" id="KW-0479">Metal-binding</keyword>
<evidence type="ECO:0000256" key="2">
    <source>
        <dbReference type="ARBA" id="ARBA00007092"/>
    </source>
</evidence>
<dbReference type="CDD" id="cd09076">
    <property type="entry name" value="L1-EN"/>
    <property type="match status" value="1"/>
</dbReference>
<feature type="binding site" evidence="10">
    <location>
        <position position="144"/>
    </location>
    <ligand>
        <name>Mg(2+)</name>
        <dbReference type="ChEBI" id="CHEBI:18420"/>
        <label>1</label>
    </ligand>
</feature>
<feature type="active site" description="Proton donor/acceptor" evidence="9">
    <location>
        <position position="142"/>
    </location>
</feature>
<keyword evidence="7 10" id="KW-0460">Magnesium</keyword>
<keyword evidence="12" id="KW-0175">Coiled coil</keyword>
<dbReference type="GO" id="GO:0046872">
    <property type="term" value="F:metal ion binding"/>
    <property type="evidence" value="ECO:0007669"/>
    <property type="project" value="UniProtKB-KW"/>
</dbReference>
<evidence type="ECO:0000256" key="9">
    <source>
        <dbReference type="PIRSR" id="PIRSR604808-1"/>
    </source>
</evidence>
<evidence type="ECO:0000313" key="14">
    <source>
        <dbReference type="Ensembl" id="ENSXETP00000107405"/>
    </source>
</evidence>
<sequence length="460" mass="52897">MATHLKVISHNVQGFNSPHKRSKAFTFYKSTHADIVCIQETHFSQSSNPKYLSRHFPNFYCSSGPNKTKGVLVAFRKNLPLTISQQIRDDQGRYLILIGELFDSQITLVTYYAPNTQQNIFFEQLLQKIIDHHSGPIILAGDSNMVLDTYWDKSHPITPHSQIITESPSRLKKMLLRLNLIDSWRELHPHAKEYTHYSNPHGTYSRIDHIFVSQILIPNAHQAHILTVPWSDHSPITLTLTSLWQRPTEFSWRLNDSLLKIKTTFTPIKQAVENYFRENQGSVSSPTTLWEAHKTVIRGEIIRISSTKKKQATETIKKLEQQLHDTTRQDQSSPSPTLKATIRRLRTDLDFLLSQATEKQLQWTKQRFYTQSNKIGTLLARKLNQPAYHTPPPTTIRTRTGDLTSNPQKILEEFSVYYSALYTKTKPFPSSIANKLFSTLQLPKLSTSQSESLDAYITAE</sequence>
<dbReference type="InterPro" id="IPR005135">
    <property type="entry name" value="Endo/exonuclease/phosphatase"/>
</dbReference>
<evidence type="ECO:0000256" key="8">
    <source>
        <dbReference type="ARBA" id="ARBA00023204"/>
    </source>
</evidence>
<feature type="site" description="Important for catalytic activity" evidence="11">
    <location>
        <position position="208"/>
    </location>
</feature>
<dbReference type="PANTHER" id="PTHR22748:SF26">
    <property type="entry name" value="ENDONUCLEASE_EXONUCLEASE_PHOSPHATASE DOMAIN-CONTAINING PROTEIN"/>
    <property type="match status" value="1"/>
</dbReference>
<reference evidence="14" key="1">
    <citation type="journal article" date="2010" name="Science">
        <title>The genome of the Western clawed frog Xenopus tropicalis.</title>
        <authorList>
            <person name="Hellsten U."/>
            <person name="Harland R.M."/>
            <person name="Gilchrist M.J."/>
            <person name="Hendrix D."/>
            <person name="Jurka J."/>
            <person name="Kapitonov V."/>
            <person name="Ovcharenko I."/>
            <person name="Putnam N.H."/>
            <person name="Shu S."/>
            <person name="Taher L."/>
            <person name="Blitz I.L."/>
            <person name="Blumberg B."/>
            <person name="Dichmann D.S."/>
            <person name="Dubchak I."/>
            <person name="Amaya E."/>
            <person name="Detter J.C."/>
            <person name="Fletcher R."/>
            <person name="Gerhard D.S."/>
            <person name="Goodstein D."/>
            <person name="Graves T."/>
            <person name="Grigoriev I.V."/>
            <person name="Grimwood J."/>
            <person name="Kawashima T."/>
            <person name="Lindquist E."/>
            <person name="Lucas S.M."/>
            <person name="Mead P.E."/>
            <person name="Mitros T."/>
            <person name="Ogino H."/>
            <person name="Ohta Y."/>
            <person name="Poliakov A.V."/>
            <person name="Pollet N."/>
            <person name="Robert J."/>
            <person name="Salamov A."/>
            <person name="Sater A.K."/>
            <person name="Schmutz J."/>
            <person name="Terry A."/>
            <person name="Vize P.D."/>
            <person name="Warren W.C."/>
            <person name="Wells D."/>
            <person name="Wills A."/>
            <person name="Wilson R.K."/>
            <person name="Zimmerman L.B."/>
            <person name="Zorn A.M."/>
            <person name="Grainger R."/>
            <person name="Grammer T."/>
            <person name="Khokha M.K."/>
            <person name="Richardson P.M."/>
            <person name="Rokhsar D.S."/>
        </authorList>
    </citation>
    <scope>NUCLEOTIDE SEQUENCE [LARGE SCALE GENOMIC DNA]</scope>
    <source>
        <strain evidence="14">Nigerian</strain>
    </source>
</reference>
<evidence type="ECO:0000256" key="11">
    <source>
        <dbReference type="PIRSR" id="PIRSR604808-3"/>
    </source>
</evidence>
<keyword evidence="8" id="KW-0234">DNA repair</keyword>
<dbReference type="Gene3D" id="3.60.10.10">
    <property type="entry name" value="Endonuclease/exonuclease/phosphatase"/>
    <property type="match status" value="1"/>
</dbReference>
<keyword evidence="5" id="KW-0227">DNA damage</keyword>
<evidence type="ECO:0000256" key="10">
    <source>
        <dbReference type="PIRSR" id="PIRSR604808-2"/>
    </source>
</evidence>
<feature type="active site" description="Proton acceptor" evidence="9">
    <location>
        <position position="233"/>
    </location>
</feature>
<name>A0A803JHJ3_XENTR</name>
<feature type="binding site" evidence="10">
    <location>
        <position position="233"/>
    </location>
    <ligand>
        <name>Mg(2+)</name>
        <dbReference type="ChEBI" id="CHEBI:18420"/>
        <label>1</label>
    </ligand>
</feature>
<evidence type="ECO:0000256" key="3">
    <source>
        <dbReference type="ARBA" id="ARBA00012115"/>
    </source>
</evidence>
<dbReference type="SUPFAM" id="SSF56219">
    <property type="entry name" value="DNase I-like"/>
    <property type="match status" value="1"/>
</dbReference>
<dbReference type="PANTHER" id="PTHR22748">
    <property type="entry name" value="AP ENDONUCLEASE"/>
    <property type="match status" value="1"/>
</dbReference>
<reference evidence="14" key="2">
    <citation type="submission" date="2021-03" db="UniProtKB">
        <authorList>
            <consortium name="Ensembl"/>
        </authorList>
    </citation>
    <scope>IDENTIFICATION</scope>
</reference>
<comment type="similarity">
    <text evidence="2">Belongs to the DNA repair enzymes AP/ExoA family.</text>
</comment>
<evidence type="ECO:0000256" key="7">
    <source>
        <dbReference type="ARBA" id="ARBA00022842"/>
    </source>
</evidence>
<evidence type="ECO:0000256" key="4">
    <source>
        <dbReference type="ARBA" id="ARBA00022723"/>
    </source>
</evidence>
<dbReference type="GO" id="GO:0008311">
    <property type="term" value="F:double-stranded DNA 3'-5' DNA exonuclease activity"/>
    <property type="evidence" value="ECO:0007669"/>
    <property type="project" value="UniProtKB-EC"/>
</dbReference>
<protein>
    <recommendedName>
        <fullName evidence="3">exodeoxyribonuclease III</fullName>
        <ecNumber evidence="3">3.1.11.2</ecNumber>
    </recommendedName>
</protein>
<evidence type="ECO:0000256" key="6">
    <source>
        <dbReference type="ARBA" id="ARBA00022801"/>
    </source>
</evidence>
<feature type="binding site" evidence="10">
    <location>
        <position position="11"/>
    </location>
    <ligand>
        <name>Mg(2+)</name>
        <dbReference type="ChEBI" id="CHEBI:18420"/>
        <label>1</label>
    </ligand>
</feature>
<dbReference type="GO" id="GO:0006281">
    <property type="term" value="P:DNA repair"/>
    <property type="evidence" value="ECO:0007669"/>
    <property type="project" value="UniProtKB-KW"/>
</dbReference>
<comment type="catalytic activity">
    <reaction evidence="1">
        <text>Exonucleolytic cleavage in the 3'- to 5'-direction to yield nucleoside 5'-phosphates.</text>
        <dbReference type="EC" id="3.1.11.2"/>
    </reaction>
</comment>
<keyword evidence="10" id="KW-0464">Manganese</keyword>
<feature type="active site" evidence="9">
    <location>
        <position position="112"/>
    </location>
</feature>
<feature type="binding site" evidence="10">
    <location>
        <position position="232"/>
    </location>
    <ligand>
        <name>Mg(2+)</name>
        <dbReference type="ChEBI" id="CHEBI:18420"/>
        <label>1</label>
    </ligand>
</feature>
<feature type="binding site" evidence="10">
    <location>
        <position position="40"/>
    </location>
    <ligand>
        <name>Mg(2+)</name>
        <dbReference type="ChEBI" id="CHEBI:18420"/>
        <label>1</label>
    </ligand>
</feature>
<dbReference type="GeneTree" id="ENSGT00950000183016"/>
<feature type="coiled-coil region" evidence="12">
    <location>
        <begin position="302"/>
        <end position="329"/>
    </location>
</feature>
<dbReference type="InParanoid" id="A0A803JHJ3"/>
<dbReference type="Ensembl" id="ENSXETT00000116073">
    <property type="protein sequence ID" value="ENSXETP00000107405"/>
    <property type="gene ID" value="ENSXETG00000043438"/>
</dbReference>
<feature type="binding site" evidence="10">
    <location>
        <position position="142"/>
    </location>
    <ligand>
        <name>Mg(2+)</name>
        <dbReference type="ChEBI" id="CHEBI:18420"/>
        <label>1</label>
    </ligand>
</feature>
<feature type="site" description="Interaction with DNA substrate" evidence="11">
    <location>
        <position position="233"/>
    </location>
</feature>
<feature type="domain" description="Endonuclease/exonuclease/phosphatase" evidence="13">
    <location>
        <begin position="8"/>
        <end position="233"/>
    </location>
</feature>
<dbReference type="AlphaFoldDB" id="A0A803JHJ3"/>
<proteinExistence type="inferred from homology"/>
<dbReference type="EC" id="3.1.11.2" evidence="3"/>
<evidence type="ECO:0000256" key="5">
    <source>
        <dbReference type="ARBA" id="ARBA00022763"/>
    </source>
</evidence>
<keyword evidence="6" id="KW-0378">Hydrolase</keyword>
<dbReference type="InterPro" id="IPR004808">
    <property type="entry name" value="AP_endonuc_1"/>
</dbReference>
<comment type="cofactor">
    <cofactor evidence="10">
        <name>Mg(2+)</name>
        <dbReference type="ChEBI" id="CHEBI:18420"/>
    </cofactor>
    <cofactor evidence="10">
        <name>Mn(2+)</name>
        <dbReference type="ChEBI" id="CHEBI:29035"/>
    </cofactor>
    <text evidence="10">Probably binds two magnesium or manganese ions per subunit.</text>
</comment>
<dbReference type="InterPro" id="IPR036691">
    <property type="entry name" value="Endo/exonu/phosph_ase_sf"/>
</dbReference>
<accession>A0A803JHJ3</accession>
<evidence type="ECO:0000256" key="12">
    <source>
        <dbReference type="SAM" id="Coils"/>
    </source>
</evidence>